<comment type="similarity">
    <text evidence="1">Belongs to the AfsR/DnrI/RedD regulatory family.</text>
</comment>
<evidence type="ECO:0000256" key="4">
    <source>
        <dbReference type="ARBA" id="ARBA00023163"/>
    </source>
</evidence>
<keyword evidence="3 6" id="KW-0238">DNA-binding</keyword>
<feature type="DNA-binding region" description="OmpR/PhoB-type" evidence="6">
    <location>
        <begin position="1"/>
        <end position="92"/>
    </location>
</feature>
<feature type="repeat" description="TPR" evidence="5">
    <location>
        <begin position="848"/>
        <end position="881"/>
    </location>
</feature>
<reference evidence="9" key="1">
    <citation type="journal article" date="2019" name="Int. J. Syst. Evol. Microbiol.">
        <title>The Global Catalogue of Microorganisms (GCM) 10K type strain sequencing project: providing services to taxonomists for standard genome sequencing and annotation.</title>
        <authorList>
            <consortium name="The Broad Institute Genomics Platform"/>
            <consortium name="The Broad Institute Genome Sequencing Center for Infectious Disease"/>
            <person name="Wu L."/>
            <person name="Ma J."/>
        </authorList>
    </citation>
    <scope>NUCLEOTIDE SEQUENCE [LARGE SCALE GENOMIC DNA]</scope>
    <source>
        <strain evidence="9">JCM 15933</strain>
    </source>
</reference>
<dbReference type="PANTHER" id="PTHR35807">
    <property type="entry name" value="TRANSCRIPTIONAL REGULATOR REDD-RELATED"/>
    <property type="match status" value="1"/>
</dbReference>
<dbReference type="SMART" id="SM00028">
    <property type="entry name" value="TPR"/>
    <property type="match status" value="4"/>
</dbReference>
<evidence type="ECO:0000256" key="2">
    <source>
        <dbReference type="ARBA" id="ARBA00023015"/>
    </source>
</evidence>
<dbReference type="SUPFAM" id="SSF52540">
    <property type="entry name" value="P-loop containing nucleoside triphosphate hydrolases"/>
    <property type="match status" value="1"/>
</dbReference>
<dbReference type="Pfam" id="PF00486">
    <property type="entry name" value="Trans_reg_C"/>
    <property type="match status" value="1"/>
</dbReference>
<evidence type="ECO:0000256" key="5">
    <source>
        <dbReference type="PROSITE-ProRule" id="PRU00339"/>
    </source>
</evidence>
<dbReference type="InterPro" id="IPR036388">
    <property type="entry name" value="WH-like_DNA-bd_sf"/>
</dbReference>
<sequence length="980" mass="107289">MELRVLGPMEVVHEGRRWTISSTRSGTVLACLAVNSGLVVPVADLIEAVWPEPPPTARSQIQICVSQLRRTLAEAGRASAVITRTGGYQLRMAPEEIDAHRFGQFVDEGRRLAREGFTEEALEQLRAAEAMWFGPALPGIPGEPAEAWRRQLEEARDTAVEERIRLELATGRHEELLSELERLAVVHPLRERIHAHLMLALYRCDRQAEALQVYRRARQLLVERLGADPGPELQRLERAILTQDPALELPPTAGPVAALRTSAGTPGPPRQLPMDVADFTGREKLVEEIQAALTARRDDPQQPGSSPVVAISGPGGVGKTSVAVHAAHGLADQFPDGQLYANLGGRPGWERVPEVLAQFLRALGTSGPAIPESVSERGAQFRSLLAGRRVLVLLDNAADETQVLPLLVNAAGSAAIVTSRVRLTALPGSHQFDVQVLSGRQSASLLYSIVGPRVLAEPDEADELAALCGHLPLALRIAGARLASRPHWRVERLVSRLRDEAQLLDELVHRDLCVRGTLRLSYDSLPPETRRLLRRLSVLPGDDFPAWIAMPLLEAGHDVVEDSLERLVDVRLLEAHADETTGAVRYRFHDLVRAFARELLAAEEPDGVREELVRRVVAGWLTAAELAHRREYGGDYTIVHGTAPRWPLPDPVTGPMLARPMEWLELERLNLVAAVRLAGDAGLAEHCWDLAFTLVTLFETRAYYDEWAETAGIALHAARRAGDRRGEAVTLHSLGTMHMFLRNPDRAEPKLRQALRLLDSVDDPHAAALVRRNLAYLDRLRGDATAALDGYRAALTALRRAGDLVAEAHVLSNLARVRLSQGAADEARELVEEALSICRSVGVRRVEAQVLHRVGEVYLDTGDLGRAAQAFEQVLHLVRSAADRTGEAHALHGLGTVHARAGRTARARATLQRAVQVAQRVAEPVVEGQALYELARLPDREPGEASAQLAAALEIFDQLGARGWHARAAQALRDLHEDAP</sequence>
<evidence type="ECO:0000256" key="3">
    <source>
        <dbReference type="ARBA" id="ARBA00023125"/>
    </source>
</evidence>
<dbReference type="InterPro" id="IPR019734">
    <property type="entry name" value="TPR_rpt"/>
</dbReference>
<dbReference type="Gene3D" id="3.40.50.300">
    <property type="entry name" value="P-loop containing nucleotide triphosphate hydrolases"/>
    <property type="match status" value="1"/>
</dbReference>
<dbReference type="InterPro" id="IPR016032">
    <property type="entry name" value="Sig_transdc_resp-reg_C-effctor"/>
</dbReference>
<dbReference type="Pfam" id="PF13424">
    <property type="entry name" value="TPR_12"/>
    <property type="match status" value="2"/>
</dbReference>
<dbReference type="PRINTS" id="PR00364">
    <property type="entry name" value="DISEASERSIST"/>
</dbReference>
<dbReference type="PANTHER" id="PTHR35807:SF1">
    <property type="entry name" value="TRANSCRIPTIONAL REGULATOR REDD"/>
    <property type="match status" value="1"/>
</dbReference>
<dbReference type="Proteomes" id="UP001501470">
    <property type="component" value="Unassembled WGS sequence"/>
</dbReference>
<name>A0ABP4MF78_9ACTN</name>
<dbReference type="InterPro" id="IPR002182">
    <property type="entry name" value="NB-ARC"/>
</dbReference>
<evidence type="ECO:0000256" key="6">
    <source>
        <dbReference type="PROSITE-ProRule" id="PRU01091"/>
    </source>
</evidence>
<organism evidence="8 9">
    <name type="scientific">Dactylosporangium maewongense</name>
    <dbReference type="NCBI Taxonomy" id="634393"/>
    <lineage>
        <taxon>Bacteria</taxon>
        <taxon>Bacillati</taxon>
        <taxon>Actinomycetota</taxon>
        <taxon>Actinomycetes</taxon>
        <taxon>Micromonosporales</taxon>
        <taxon>Micromonosporaceae</taxon>
        <taxon>Dactylosporangium</taxon>
    </lineage>
</organism>
<dbReference type="Pfam" id="PF00931">
    <property type="entry name" value="NB-ARC"/>
    <property type="match status" value="1"/>
</dbReference>
<dbReference type="InterPro" id="IPR051677">
    <property type="entry name" value="AfsR-DnrI-RedD_regulator"/>
</dbReference>
<evidence type="ECO:0000259" key="7">
    <source>
        <dbReference type="PROSITE" id="PS51755"/>
    </source>
</evidence>
<dbReference type="SMART" id="SM01043">
    <property type="entry name" value="BTAD"/>
    <property type="match status" value="1"/>
</dbReference>
<dbReference type="SUPFAM" id="SSF46894">
    <property type="entry name" value="C-terminal effector domain of the bipartite response regulators"/>
    <property type="match status" value="1"/>
</dbReference>
<dbReference type="Pfam" id="PF03704">
    <property type="entry name" value="BTAD"/>
    <property type="match status" value="1"/>
</dbReference>
<dbReference type="InterPro" id="IPR011990">
    <property type="entry name" value="TPR-like_helical_dom_sf"/>
</dbReference>
<protein>
    <submittedName>
        <fullName evidence="8">BTAD domain-containing putative transcriptional regulator</fullName>
    </submittedName>
</protein>
<accession>A0ABP4MF78</accession>
<dbReference type="PROSITE" id="PS50005">
    <property type="entry name" value="TPR"/>
    <property type="match status" value="1"/>
</dbReference>
<keyword evidence="5" id="KW-0802">TPR repeat</keyword>
<comment type="caution">
    <text evidence="8">The sequence shown here is derived from an EMBL/GenBank/DDBJ whole genome shotgun (WGS) entry which is preliminary data.</text>
</comment>
<evidence type="ECO:0000313" key="8">
    <source>
        <dbReference type="EMBL" id="GAA1542767.1"/>
    </source>
</evidence>
<feature type="domain" description="OmpR/PhoB-type" evidence="7">
    <location>
        <begin position="1"/>
        <end position="92"/>
    </location>
</feature>
<evidence type="ECO:0000313" key="9">
    <source>
        <dbReference type="Proteomes" id="UP001501470"/>
    </source>
</evidence>
<dbReference type="Gene3D" id="1.10.10.10">
    <property type="entry name" value="Winged helix-like DNA-binding domain superfamily/Winged helix DNA-binding domain"/>
    <property type="match status" value="2"/>
</dbReference>
<dbReference type="InterPro" id="IPR058852">
    <property type="entry name" value="HTH_77"/>
</dbReference>
<evidence type="ECO:0000256" key="1">
    <source>
        <dbReference type="ARBA" id="ARBA00005820"/>
    </source>
</evidence>
<dbReference type="CDD" id="cd15831">
    <property type="entry name" value="BTAD"/>
    <property type="match status" value="1"/>
</dbReference>
<dbReference type="InterPro" id="IPR001867">
    <property type="entry name" value="OmpR/PhoB-type_DNA-bd"/>
</dbReference>
<keyword evidence="2" id="KW-0805">Transcription regulation</keyword>
<proteinExistence type="inferred from homology"/>
<keyword evidence="4" id="KW-0804">Transcription</keyword>
<dbReference type="SUPFAM" id="SSF48452">
    <property type="entry name" value="TPR-like"/>
    <property type="match status" value="2"/>
</dbReference>
<dbReference type="Gene3D" id="1.25.40.10">
    <property type="entry name" value="Tetratricopeptide repeat domain"/>
    <property type="match status" value="3"/>
</dbReference>
<dbReference type="Pfam" id="PF25872">
    <property type="entry name" value="HTH_77"/>
    <property type="match status" value="1"/>
</dbReference>
<dbReference type="InterPro" id="IPR027417">
    <property type="entry name" value="P-loop_NTPase"/>
</dbReference>
<keyword evidence="9" id="KW-1185">Reference proteome</keyword>
<dbReference type="PROSITE" id="PS51755">
    <property type="entry name" value="OMPR_PHOB"/>
    <property type="match status" value="1"/>
</dbReference>
<dbReference type="InterPro" id="IPR005158">
    <property type="entry name" value="BTAD"/>
</dbReference>
<gene>
    <name evidence="8" type="ORF">GCM10009827_072930</name>
</gene>
<dbReference type="SMART" id="SM00862">
    <property type="entry name" value="Trans_reg_C"/>
    <property type="match status" value="1"/>
</dbReference>
<dbReference type="RefSeq" id="WP_344507314.1">
    <property type="nucleotide sequence ID" value="NZ_BAAAQD010000017.1"/>
</dbReference>
<dbReference type="EMBL" id="BAAAQD010000017">
    <property type="protein sequence ID" value="GAA1542767.1"/>
    <property type="molecule type" value="Genomic_DNA"/>
</dbReference>